<protein>
    <recommendedName>
        <fullName evidence="8">Ancillary SecYEG translocon subunit</fullName>
    </recommendedName>
</protein>
<name>A0A317CKN0_9GAMM</name>
<dbReference type="AlphaFoldDB" id="A0A317CKN0"/>
<dbReference type="InterPro" id="IPR018704">
    <property type="entry name" value="SecYEG/CpoB_TPR"/>
</dbReference>
<organism evidence="10 11">
    <name type="scientific">Leucothrix pacifica</name>
    <dbReference type="NCBI Taxonomy" id="1247513"/>
    <lineage>
        <taxon>Bacteria</taxon>
        <taxon>Pseudomonadati</taxon>
        <taxon>Pseudomonadota</taxon>
        <taxon>Gammaproteobacteria</taxon>
        <taxon>Thiotrichales</taxon>
        <taxon>Thiotrichaceae</taxon>
        <taxon>Leucothrix</taxon>
    </lineage>
</organism>
<feature type="domain" description="Ancillary SecYEG translocon subunit/Cell division coordinator CpoB TPR" evidence="9">
    <location>
        <begin position="16"/>
        <end position="201"/>
    </location>
</feature>
<dbReference type="InterPro" id="IPR026039">
    <property type="entry name" value="YfgM"/>
</dbReference>
<dbReference type="PANTHER" id="PTHR38035">
    <property type="entry name" value="UPF0070 PROTEIN YFGM"/>
    <property type="match status" value="1"/>
</dbReference>
<evidence type="ECO:0000256" key="2">
    <source>
        <dbReference type="ARBA" id="ARBA00022475"/>
    </source>
</evidence>
<comment type="subcellular location">
    <subcellularLocation>
        <location evidence="1">Cell membrane</location>
        <topology evidence="1">Single-pass type II membrane protein</topology>
    </subcellularLocation>
</comment>
<keyword evidence="6" id="KW-0143">Chaperone</keyword>
<keyword evidence="3" id="KW-0812">Transmembrane</keyword>
<dbReference type="GO" id="GO:0044877">
    <property type="term" value="F:protein-containing complex binding"/>
    <property type="evidence" value="ECO:0007669"/>
    <property type="project" value="InterPro"/>
</dbReference>
<dbReference type="GO" id="GO:0005886">
    <property type="term" value="C:plasma membrane"/>
    <property type="evidence" value="ECO:0007669"/>
    <property type="project" value="UniProtKB-SubCell"/>
</dbReference>
<evidence type="ECO:0000256" key="3">
    <source>
        <dbReference type="ARBA" id="ARBA00022692"/>
    </source>
</evidence>
<dbReference type="Pfam" id="PF09976">
    <property type="entry name" value="TPR_21"/>
    <property type="match status" value="1"/>
</dbReference>
<dbReference type="PANTHER" id="PTHR38035:SF1">
    <property type="entry name" value="ANCILLARY SECYEG TRANSLOCON SUBUNIT"/>
    <property type="match status" value="1"/>
</dbReference>
<dbReference type="EMBL" id="QGKM01000013">
    <property type="protein sequence ID" value="PWQ99144.1"/>
    <property type="molecule type" value="Genomic_DNA"/>
</dbReference>
<dbReference type="PIRSF" id="PIRSF006170">
    <property type="entry name" value="YfgM"/>
    <property type="match status" value="1"/>
</dbReference>
<dbReference type="Gene3D" id="1.25.40.10">
    <property type="entry name" value="Tetratricopeptide repeat domain"/>
    <property type="match status" value="1"/>
</dbReference>
<keyword evidence="11" id="KW-1185">Reference proteome</keyword>
<proteinExistence type="inferred from homology"/>
<evidence type="ECO:0000313" key="11">
    <source>
        <dbReference type="Proteomes" id="UP000245539"/>
    </source>
</evidence>
<evidence type="ECO:0000256" key="1">
    <source>
        <dbReference type="ARBA" id="ARBA00004401"/>
    </source>
</evidence>
<keyword evidence="2" id="KW-1003">Cell membrane</keyword>
<evidence type="ECO:0000256" key="4">
    <source>
        <dbReference type="ARBA" id="ARBA00022989"/>
    </source>
</evidence>
<evidence type="ECO:0000259" key="9">
    <source>
        <dbReference type="Pfam" id="PF09976"/>
    </source>
</evidence>
<keyword evidence="4" id="KW-1133">Transmembrane helix</keyword>
<dbReference type="Proteomes" id="UP000245539">
    <property type="component" value="Unassembled WGS sequence"/>
</dbReference>
<evidence type="ECO:0000256" key="8">
    <source>
        <dbReference type="ARBA" id="ARBA00024235"/>
    </source>
</evidence>
<dbReference type="InterPro" id="IPR011990">
    <property type="entry name" value="TPR-like_helical_dom_sf"/>
</dbReference>
<comment type="similarity">
    <text evidence="7">Belongs to the YfgM family.</text>
</comment>
<evidence type="ECO:0000256" key="5">
    <source>
        <dbReference type="ARBA" id="ARBA00023136"/>
    </source>
</evidence>
<keyword evidence="5" id="KW-0472">Membrane</keyword>
<evidence type="ECO:0000313" key="10">
    <source>
        <dbReference type="EMBL" id="PWQ99144.1"/>
    </source>
</evidence>
<comment type="caution">
    <text evidence="10">The sequence shown here is derived from an EMBL/GenBank/DDBJ whole genome shotgun (WGS) entry which is preliminary data.</text>
</comment>
<sequence length="203" mass="21926">MAEELKSDEERAEELKAWWRENGVSVAAGVAIAVAGVVGWQQWQQYQIRQAETASALFQQAQATETDKVAALQKVSEEYDSTPYGSLAALSAAAETSQSNPAQAIESLKKALDGKDPNLATIAKLRLARVYIAEGKLNDAETLLDTNLAVAYTSLVEELKGDLYVAKKDLDKARAAYDKAILSAGSNSVQYLKMKRDNLGKGA</sequence>
<evidence type="ECO:0000256" key="6">
    <source>
        <dbReference type="ARBA" id="ARBA00023186"/>
    </source>
</evidence>
<reference evidence="10 11" key="1">
    <citation type="submission" date="2018-05" db="EMBL/GenBank/DDBJ databases">
        <title>Leucothrix arctica sp. nov., isolated from Arctic seawater.</title>
        <authorList>
            <person name="Choi A."/>
            <person name="Baek K."/>
        </authorList>
    </citation>
    <scope>NUCLEOTIDE SEQUENCE [LARGE SCALE GENOMIC DNA]</scope>
    <source>
        <strain evidence="10 11">JCM 18388</strain>
    </source>
</reference>
<evidence type="ECO:0000256" key="7">
    <source>
        <dbReference type="ARBA" id="ARBA00024197"/>
    </source>
</evidence>
<dbReference type="RefSeq" id="WP_109836905.1">
    <property type="nucleotide sequence ID" value="NZ_QGKM01000013.1"/>
</dbReference>
<dbReference type="SUPFAM" id="SSF48452">
    <property type="entry name" value="TPR-like"/>
    <property type="match status" value="1"/>
</dbReference>
<gene>
    <name evidence="10" type="ORF">DKW60_06840</name>
</gene>
<accession>A0A317CKN0</accession>
<dbReference type="OrthoDB" id="9789675at2"/>